<dbReference type="CDD" id="cd00455">
    <property type="entry name" value="nuc_hydro"/>
    <property type="match status" value="1"/>
</dbReference>
<proteinExistence type="predicted"/>
<dbReference type="GO" id="GO:0005829">
    <property type="term" value="C:cytosol"/>
    <property type="evidence" value="ECO:0007669"/>
    <property type="project" value="TreeGrafter"/>
</dbReference>
<evidence type="ECO:0000256" key="2">
    <source>
        <dbReference type="ARBA" id="ARBA00023295"/>
    </source>
</evidence>
<dbReference type="PANTHER" id="PTHR12304:SF4">
    <property type="entry name" value="URIDINE NUCLEOSIDASE"/>
    <property type="match status" value="1"/>
</dbReference>
<dbReference type="AlphaFoldDB" id="A0A410MAI1"/>
<dbReference type="GO" id="GO:0008477">
    <property type="term" value="F:purine nucleosidase activity"/>
    <property type="evidence" value="ECO:0007669"/>
    <property type="project" value="TreeGrafter"/>
</dbReference>
<dbReference type="KEGG" id="hli:HLI_05245"/>
<dbReference type="InterPro" id="IPR001910">
    <property type="entry name" value="Inosine/uridine_hydrolase_dom"/>
</dbReference>
<dbReference type="Proteomes" id="UP000287756">
    <property type="component" value="Chromosome"/>
</dbReference>
<protein>
    <submittedName>
        <fullName evidence="4">Nucleoside hydrolase</fullName>
    </submittedName>
</protein>
<evidence type="ECO:0000259" key="3">
    <source>
        <dbReference type="Pfam" id="PF01156"/>
    </source>
</evidence>
<name>A0A410MAI1_9BACI</name>
<dbReference type="GO" id="GO:0006152">
    <property type="term" value="P:purine nucleoside catabolic process"/>
    <property type="evidence" value="ECO:0007669"/>
    <property type="project" value="TreeGrafter"/>
</dbReference>
<dbReference type="EMBL" id="CP026118">
    <property type="protein sequence ID" value="QAS51676.1"/>
    <property type="molecule type" value="Genomic_DNA"/>
</dbReference>
<feature type="domain" description="Inosine/uridine-preferring nucleoside hydrolase" evidence="3">
    <location>
        <begin position="27"/>
        <end position="321"/>
    </location>
</feature>
<dbReference type="SUPFAM" id="SSF53590">
    <property type="entry name" value="Nucleoside hydrolase"/>
    <property type="match status" value="1"/>
</dbReference>
<evidence type="ECO:0000313" key="5">
    <source>
        <dbReference type="Proteomes" id="UP000287756"/>
    </source>
</evidence>
<evidence type="ECO:0000313" key="4">
    <source>
        <dbReference type="EMBL" id="QAS51676.1"/>
    </source>
</evidence>
<sequence length="332" mass="37069">MNGFIIINYKKRKIKGVDVLKKVLIIADPGVDDAFAIMYALLHPQIEILGIVCEYGNVSQDIALKNTTYLLDLAGRNDIPLILGAESPLTASPPEFFYNIHGLHGLGDLVPAIEIPEYIHPFKMVYQLIEEHEGDLTIINLSRLTSLALTFIQAETNIEQVKQILVMGGAFFVPGNRTPVAEANIYGDPQAAKIIATYGGQVTFVPLNISNRAVISPEVTKKIVAQNDTPFSKIIQPIMNYYSKQYETLLPSINGAPLHDVTLFSYLMKPDLFHVVDRQVLITTDGHSKGLTYADFRPNPEYIENYPMHQIIIDFNIEAFIDDFIEIMSTTS</sequence>
<organism evidence="4 5">
    <name type="scientific">Halobacillus litoralis</name>
    <dbReference type="NCBI Taxonomy" id="45668"/>
    <lineage>
        <taxon>Bacteria</taxon>
        <taxon>Bacillati</taxon>
        <taxon>Bacillota</taxon>
        <taxon>Bacilli</taxon>
        <taxon>Bacillales</taxon>
        <taxon>Bacillaceae</taxon>
        <taxon>Halobacillus</taxon>
    </lineage>
</organism>
<dbReference type="Pfam" id="PF01156">
    <property type="entry name" value="IU_nuc_hydro"/>
    <property type="match status" value="1"/>
</dbReference>
<accession>A0A410MAI1</accession>
<dbReference type="InterPro" id="IPR023186">
    <property type="entry name" value="IUNH"/>
</dbReference>
<keyword evidence="1 4" id="KW-0378">Hydrolase</keyword>
<dbReference type="OrthoDB" id="9797882at2"/>
<evidence type="ECO:0000256" key="1">
    <source>
        <dbReference type="ARBA" id="ARBA00022801"/>
    </source>
</evidence>
<keyword evidence="2" id="KW-0326">Glycosidase</keyword>
<gene>
    <name evidence="4" type="ORF">HLI_05245</name>
</gene>
<dbReference type="PANTHER" id="PTHR12304">
    <property type="entry name" value="INOSINE-URIDINE PREFERRING NUCLEOSIDE HYDROLASE"/>
    <property type="match status" value="1"/>
</dbReference>
<dbReference type="InterPro" id="IPR036452">
    <property type="entry name" value="Ribo_hydro-like"/>
</dbReference>
<dbReference type="Gene3D" id="3.90.245.10">
    <property type="entry name" value="Ribonucleoside hydrolase-like"/>
    <property type="match status" value="1"/>
</dbReference>
<reference evidence="4 5" key="1">
    <citation type="submission" date="2018-01" db="EMBL/GenBank/DDBJ databases">
        <title>The whole genome sequencing and assembly of Halobacillus litoralis ERB031 strain.</title>
        <authorList>
            <person name="Lee S.-J."/>
            <person name="Park M.-K."/>
            <person name="Kim J.-Y."/>
            <person name="Lee Y.-J."/>
            <person name="Yi H."/>
            <person name="Bahn Y.-S."/>
            <person name="Kim J.F."/>
            <person name="Lee D.-W."/>
        </authorList>
    </citation>
    <scope>NUCLEOTIDE SEQUENCE [LARGE SCALE GENOMIC DNA]</scope>
    <source>
        <strain evidence="4 5">ERB 031</strain>
    </source>
</reference>